<reference evidence="1 2" key="1">
    <citation type="submission" date="2018-07" db="EMBL/GenBank/DDBJ databases">
        <title>A high quality draft genome assembly of the barn swallow (H. rustica rustica).</title>
        <authorList>
            <person name="Formenti G."/>
            <person name="Chiara M."/>
            <person name="Poveda L."/>
            <person name="Francoijs K.-J."/>
            <person name="Bonisoli-Alquati A."/>
            <person name="Canova L."/>
            <person name="Gianfranceschi L."/>
            <person name="Horner D.S."/>
            <person name="Saino N."/>
        </authorList>
    </citation>
    <scope>NUCLEOTIDE SEQUENCE [LARGE SCALE GENOMIC DNA]</scope>
    <source>
        <strain evidence="1">Chelidonia</strain>
        <tissue evidence="1">Blood</tissue>
    </source>
</reference>
<keyword evidence="2" id="KW-1185">Reference proteome</keyword>
<dbReference type="AlphaFoldDB" id="A0A3M0L1V9"/>
<sequence length="177" mass="20918">MRLLIALKIKQRRIPNAIVTRKRRTRNNKIVLTIEVHHPVSLSHLLLHELLKRLELLFTQWPLCYPSWVLPNVGEDEARKPYKYDCLDSENVKPISEIELKDLSRNRNGLGKDLPLYQLLEFDKMFFLQHYRSYLKLTWITSSLLTQRTKITFTTQMVMCDVIVIAVLSIKSLLNFL</sequence>
<proteinExistence type="predicted"/>
<comment type="caution">
    <text evidence="1">The sequence shown here is derived from an EMBL/GenBank/DDBJ whole genome shotgun (WGS) entry which is preliminary data.</text>
</comment>
<evidence type="ECO:0000313" key="2">
    <source>
        <dbReference type="Proteomes" id="UP000269221"/>
    </source>
</evidence>
<dbReference type="Proteomes" id="UP000269221">
    <property type="component" value="Unassembled WGS sequence"/>
</dbReference>
<organism evidence="1 2">
    <name type="scientific">Hirundo rustica rustica</name>
    <dbReference type="NCBI Taxonomy" id="333673"/>
    <lineage>
        <taxon>Eukaryota</taxon>
        <taxon>Metazoa</taxon>
        <taxon>Chordata</taxon>
        <taxon>Craniata</taxon>
        <taxon>Vertebrata</taxon>
        <taxon>Euteleostomi</taxon>
        <taxon>Archelosauria</taxon>
        <taxon>Archosauria</taxon>
        <taxon>Dinosauria</taxon>
        <taxon>Saurischia</taxon>
        <taxon>Theropoda</taxon>
        <taxon>Coelurosauria</taxon>
        <taxon>Aves</taxon>
        <taxon>Neognathae</taxon>
        <taxon>Neoaves</taxon>
        <taxon>Telluraves</taxon>
        <taxon>Australaves</taxon>
        <taxon>Passeriformes</taxon>
        <taxon>Sylvioidea</taxon>
        <taxon>Hirundinidae</taxon>
        <taxon>Hirundo</taxon>
    </lineage>
</organism>
<gene>
    <name evidence="1" type="ORF">DUI87_03099</name>
</gene>
<dbReference type="EMBL" id="QRBI01000094">
    <property type="protein sequence ID" value="RMC19542.1"/>
    <property type="molecule type" value="Genomic_DNA"/>
</dbReference>
<protein>
    <submittedName>
        <fullName evidence="1">Uncharacterized protein</fullName>
    </submittedName>
</protein>
<accession>A0A3M0L1V9</accession>
<evidence type="ECO:0000313" key="1">
    <source>
        <dbReference type="EMBL" id="RMC19542.1"/>
    </source>
</evidence>
<name>A0A3M0L1V9_HIRRU</name>